<dbReference type="AlphaFoldDB" id="A0AAE0KNH8"/>
<organism evidence="2 3">
    <name type="scientific">Cymbomonas tetramitiformis</name>
    <dbReference type="NCBI Taxonomy" id="36881"/>
    <lineage>
        <taxon>Eukaryota</taxon>
        <taxon>Viridiplantae</taxon>
        <taxon>Chlorophyta</taxon>
        <taxon>Pyramimonadophyceae</taxon>
        <taxon>Pyramimonadales</taxon>
        <taxon>Pyramimonadaceae</taxon>
        <taxon>Cymbomonas</taxon>
    </lineage>
</organism>
<evidence type="ECO:0000313" key="2">
    <source>
        <dbReference type="EMBL" id="KAK3255063.1"/>
    </source>
</evidence>
<evidence type="ECO:0000313" key="3">
    <source>
        <dbReference type="Proteomes" id="UP001190700"/>
    </source>
</evidence>
<gene>
    <name evidence="2" type="ORF">CYMTET_35744</name>
</gene>
<feature type="compositionally biased region" description="Basic and acidic residues" evidence="1">
    <location>
        <begin position="14"/>
        <end position="30"/>
    </location>
</feature>
<accession>A0AAE0KNH8</accession>
<reference evidence="2 3" key="1">
    <citation type="journal article" date="2015" name="Genome Biol. Evol.">
        <title>Comparative Genomics of a Bacterivorous Green Alga Reveals Evolutionary Causalities and Consequences of Phago-Mixotrophic Mode of Nutrition.</title>
        <authorList>
            <person name="Burns J.A."/>
            <person name="Paasch A."/>
            <person name="Narechania A."/>
            <person name="Kim E."/>
        </authorList>
    </citation>
    <scope>NUCLEOTIDE SEQUENCE [LARGE SCALE GENOMIC DNA]</scope>
    <source>
        <strain evidence="2 3">PLY_AMNH</strain>
    </source>
</reference>
<keyword evidence="3" id="KW-1185">Reference proteome</keyword>
<protein>
    <submittedName>
        <fullName evidence="2">Uncharacterized protein</fullName>
    </submittedName>
</protein>
<feature type="region of interest" description="Disordered" evidence="1">
    <location>
        <begin position="1"/>
        <end position="68"/>
    </location>
</feature>
<name>A0AAE0KNH8_9CHLO</name>
<feature type="non-terminal residue" evidence="2">
    <location>
        <position position="1"/>
    </location>
</feature>
<evidence type="ECO:0000256" key="1">
    <source>
        <dbReference type="SAM" id="MobiDB-lite"/>
    </source>
</evidence>
<sequence>GSNRNSSVTVAEENLGKPHTVGEARLRRTSSEPAQRSPVVQDEAQTRSLEDQSQPALAPQTHPPVEEMRTPSLRISVAREPAATPESWIRRSTLPLPASPRTPQVACIRATGVGSSPRLSTYETLGPLGRRPVNSWSPSRNEVDVIVSKKYQHLYTKHFFTSTSVCDTLYLDPLIRQQNRVRARIEYILDSLWHAEQERERRLMMKASGVKRRLRFTWHRSFAFGSLLYLLSCGRYCPPPLELL</sequence>
<dbReference type="EMBL" id="LGRX02022862">
    <property type="protein sequence ID" value="KAK3255063.1"/>
    <property type="molecule type" value="Genomic_DNA"/>
</dbReference>
<proteinExistence type="predicted"/>
<comment type="caution">
    <text evidence="2">The sequence shown here is derived from an EMBL/GenBank/DDBJ whole genome shotgun (WGS) entry which is preliminary data.</text>
</comment>
<dbReference type="Proteomes" id="UP001190700">
    <property type="component" value="Unassembled WGS sequence"/>
</dbReference>